<feature type="compositionally biased region" description="Polar residues" evidence="9">
    <location>
        <begin position="222"/>
        <end position="235"/>
    </location>
</feature>
<feature type="compositionally biased region" description="Pro residues" evidence="9">
    <location>
        <begin position="142"/>
        <end position="152"/>
    </location>
</feature>
<dbReference type="Gene3D" id="3.20.100.10">
    <property type="entry name" value="mRNA triphosphatase Cet1-like"/>
    <property type="match status" value="1"/>
</dbReference>
<evidence type="ECO:0000256" key="7">
    <source>
        <dbReference type="ARBA" id="ARBA00047740"/>
    </source>
</evidence>
<evidence type="ECO:0000256" key="8">
    <source>
        <dbReference type="RuleBase" id="RU367053"/>
    </source>
</evidence>
<name>A0A9P8XUQ9_9PEZI</name>
<accession>A0A9P8XUQ9</accession>
<keyword evidence="8" id="KW-0506">mRNA capping</keyword>
<keyword evidence="5 8" id="KW-0378">Hydrolase</keyword>
<dbReference type="GO" id="GO:0031533">
    <property type="term" value="C:mRNA capping enzyme complex"/>
    <property type="evidence" value="ECO:0007669"/>
    <property type="project" value="UniProtKB-UniRule"/>
</dbReference>
<evidence type="ECO:0000256" key="5">
    <source>
        <dbReference type="ARBA" id="ARBA00022801"/>
    </source>
</evidence>
<keyword evidence="12" id="KW-1185">Reference proteome</keyword>
<dbReference type="InterPro" id="IPR033469">
    <property type="entry name" value="CYTH-like_dom_sf"/>
</dbReference>
<comment type="caution">
    <text evidence="11">The sequence shown here is derived from an EMBL/GenBank/DDBJ whole genome shotgun (WGS) entry which is preliminary data.</text>
</comment>
<keyword evidence="6 8" id="KW-0539">Nucleus</keyword>
<comment type="catalytic activity">
    <reaction evidence="7">
        <text>a 5'-end triphospho-ribonucleoside in mRNA + H2O = a 5'-end diphospho-ribonucleoside in mRNA + phosphate + H(+)</text>
        <dbReference type="Rhea" id="RHEA:67004"/>
        <dbReference type="Rhea" id="RHEA-COMP:17164"/>
        <dbReference type="Rhea" id="RHEA-COMP:17165"/>
        <dbReference type="ChEBI" id="CHEBI:15377"/>
        <dbReference type="ChEBI" id="CHEBI:15378"/>
        <dbReference type="ChEBI" id="CHEBI:43474"/>
        <dbReference type="ChEBI" id="CHEBI:167616"/>
        <dbReference type="ChEBI" id="CHEBI:167618"/>
        <dbReference type="EC" id="3.6.1.74"/>
    </reaction>
    <physiologicalReaction direction="left-to-right" evidence="7">
        <dbReference type="Rhea" id="RHEA:67005"/>
    </physiologicalReaction>
</comment>
<dbReference type="InterPro" id="IPR004206">
    <property type="entry name" value="mRNA_triPase_Cet1"/>
</dbReference>
<dbReference type="GO" id="GO:0006370">
    <property type="term" value="P:7-methylguanosine mRNA capping"/>
    <property type="evidence" value="ECO:0007669"/>
    <property type="project" value="UniProtKB-UniRule"/>
</dbReference>
<comment type="subunit">
    <text evidence="8">Heterodimer. The mRNA-capping enzyme is composed of two separate chains alpha and beta, respectively a mRNA guanylyltransferase and an mRNA 5'-triphosphate monophosphatase.</text>
</comment>
<dbReference type="RefSeq" id="XP_046006754.1">
    <property type="nucleotide sequence ID" value="XM_046150739.1"/>
</dbReference>
<dbReference type="SUPFAM" id="SSF55154">
    <property type="entry name" value="CYTH-like phosphatases"/>
    <property type="match status" value="1"/>
</dbReference>
<comment type="cofactor">
    <cofactor evidence="1 8">
        <name>Mg(2+)</name>
        <dbReference type="ChEBI" id="CHEBI:18420"/>
    </cofactor>
</comment>
<dbReference type="EMBL" id="JAGTJQ010000011">
    <property type="protein sequence ID" value="KAH7018487.1"/>
    <property type="molecule type" value="Genomic_DNA"/>
</dbReference>
<feature type="region of interest" description="Disordered" evidence="9">
    <location>
        <begin position="1"/>
        <end position="356"/>
    </location>
</feature>
<feature type="compositionally biased region" description="Polar residues" evidence="9">
    <location>
        <begin position="81"/>
        <end position="100"/>
    </location>
</feature>
<feature type="region of interest" description="Disordered" evidence="9">
    <location>
        <begin position="374"/>
        <end position="427"/>
    </location>
</feature>
<dbReference type="PANTHER" id="PTHR28118">
    <property type="entry name" value="POLYNUCLEOTIDE 5'-TRIPHOSPHATASE-RELATED"/>
    <property type="match status" value="1"/>
</dbReference>
<comment type="function">
    <text evidence="8">First step of mRNA capping. Converts the 5'-triphosphate end of a nascent mRNA chain into a diphosphate end.</text>
</comment>
<evidence type="ECO:0000313" key="12">
    <source>
        <dbReference type="Proteomes" id="UP000756346"/>
    </source>
</evidence>
<proteinExistence type="inferred from homology"/>
<feature type="compositionally biased region" description="Polar residues" evidence="9">
    <location>
        <begin position="110"/>
        <end position="120"/>
    </location>
</feature>
<reference evidence="11" key="1">
    <citation type="journal article" date="2021" name="Nat. Commun.">
        <title>Genetic determinants of endophytism in the Arabidopsis root mycobiome.</title>
        <authorList>
            <person name="Mesny F."/>
            <person name="Miyauchi S."/>
            <person name="Thiergart T."/>
            <person name="Pickel B."/>
            <person name="Atanasova L."/>
            <person name="Karlsson M."/>
            <person name="Huettel B."/>
            <person name="Barry K.W."/>
            <person name="Haridas S."/>
            <person name="Chen C."/>
            <person name="Bauer D."/>
            <person name="Andreopoulos W."/>
            <person name="Pangilinan J."/>
            <person name="LaButti K."/>
            <person name="Riley R."/>
            <person name="Lipzen A."/>
            <person name="Clum A."/>
            <person name="Drula E."/>
            <person name="Henrissat B."/>
            <person name="Kohler A."/>
            <person name="Grigoriev I.V."/>
            <person name="Martin F.M."/>
            <person name="Hacquard S."/>
        </authorList>
    </citation>
    <scope>NUCLEOTIDE SEQUENCE</scope>
    <source>
        <strain evidence="11">MPI-CAGE-CH-0230</strain>
    </source>
</reference>
<evidence type="ECO:0000313" key="11">
    <source>
        <dbReference type="EMBL" id="KAH7018487.1"/>
    </source>
</evidence>
<keyword evidence="4 8" id="KW-0507">mRNA processing</keyword>
<feature type="domain" description="mRNA triphosphatase Cet1-like" evidence="10">
    <location>
        <begin position="448"/>
        <end position="706"/>
    </location>
</feature>
<protein>
    <recommendedName>
        <fullName evidence="8">mRNA-capping enzyme subunit beta</fullName>
        <ecNumber evidence="8">3.6.1.74</ecNumber>
    </recommendedName>
    <alternativeName>
        <fullName evidence="8">mRNA 5'-phosphatase</fullName>
    </alternativeName>
    <alternativeName>
        <fullName evidence="8">mRNA 5'-triphosphate monophosphatase</fullName>
    </alternativeName>
</protein>
<feature type="compositionally biased region" description="Polar residues" evidence="9">
    <location>
        <begin position="183"/>
        <end position="192"/>
    </location>
</feature>
<dbReference type="Pfam" id="PF02940">
    <property type="entry name" value="mRNA_triPase"/>
    <property type="match status" value="1"/>
</dbReference>
<dbReference type="AlphaFoldDB" id="A0A9P8XUQ9"/>
<evidence type="ECO:0000256" key="1">
    <source>
        <dbReference type="ARBA" id="ARBA00001946"/>
    </source>
</evidence>
<dbReference type="PANTHER" id="PTHR28118:SF1">
    <property type="entry name" value="POLYNUCLEOTIDE 5'-TRIPHOSPHATASE CTL1-RELATED"/>
    <property type="match status" value="1"/>
</dbReference>
<dbReference type="EC" id="3.6.1.74" evidence="8"/>
<evidence type="ECO:0000256" key="3">
    <source>
        <dbReference type="ARBA" id="ARBA00006345"/>
    </source>
</evidence>
<dbReference type="GO" id="GO:0140818">
    <property type="term" value="F:mRNA 5'-triphosphate monophosphatase activity"/>
    <property type="evidence" value="ECO:0007669"/>
    <property type="project" value="UniProtKB-EC"/>
</dbReference>
<evidence type="ECO:0000256" key="6">
    <source>
        <dbReference type="ARBA" id="ARBA00023242"/>
    </source>
</evidence>
<sequence>MAAPSPYRGPSGGAPGYPFPAQPAQPPPASPGQRSQYGSQSSHPRDGYPSGGQYSHGPHQQPPQSPTIGTPGVGGHGYLPQQHQRSVSIQSTPTPSSAHGQQPPYGAPFNQGSPAGSNHHPSPHLEQHHLQHVHHHRQTSQPPTPLGPPPRQSPAMTHQQPPSPFQQRQPSFPPQPIAHASPQPRTNSTPRLANNAIGYDAVAESHRRSQSQQSRGEREHSMSVSPRTRVSSIPSSAGGRHPSTGNEAASLAPHAPGHGALSTGTNEKQPTRESTPAKRKLDDRDLHPEELQNNRRPPPPGQVNGQHHPPPGPKHDPSPSIHQQQRPTTTPRASVSPVMSRQKRVRHSTPPLWALSFKGRPLNASRNFYLRKHGKQAGPSKAVNGDGHQAPSAQPRHASRHPSPEAARAPAVKAEDPVAASGGKDASRMFEGQPFPWEYSIEGTKPIETVAKTVADFIFVQVMNNPNIEEIRSRGIPFEIEAKLGTIIDRQTNDRLYFPTPVLAGECILQEGSRVAFRSSMTDQQHQELNQYLNQQTQASQMHKAAKAGGRLPIDYKHRREKDRFYELPNQMFARLPLCVSGLLNNRGPLKARVTYDQTTGEVLAKIIKARVADLHIYMPHLPLDCRISINLEWEWDGPVEEITQNQIPNKERLPDRNKDRLSYTHGFYQVDLTQVTQQELPSSSNSLAVTKPIAPSKEHELEIELDARAVLEHCGRARQGLPHKYPELIDGLLDNIRVLARRCPADPRM</sequence>
<gene>
    <name evidence="11" type="ORF">B0I36DRAFT_253196</name>
</gene>
<evidence type="ECO:0000259" key="10">
    <source>
        <dbReference type="Pfam" id="PF02940"/>
    </source>
</evidence>
<evidence type="ECO:0000256" key="4">
    <source>
        <dbReference type="ARBA" id="ARBA00022664"/>
    </source>
</evidence>
<comment type="subcellular location">
    <subcellularLocation>
        <location evidence="2 8">Nucleus</location>
    </subcellularLocation>
</comment>
<evidence type="ECO:0000256" key="9">
    <source>
        <dbReference type="SAM" id="MobiDB-lite"/>
    </source>
</evidence>
<dbReference type="InterPro" id="IPR037009">
    <property type="entry name" value="mRNA_triPase_Cet1_sf"/>
</dbReference>
<dbReference type="OrthoDB" id="272147at2759"/>
<feature type="compositionally biased region" description="Pro residues" evidence="9">
    <location>
        <begin position="17"/>
        <end position="30"/>
    </location>
</feature>
<organism evidence="11 12">
    <name type="scientific">Microdochium trichocladiopsis</name>
    <dbReference type="NCBI Taxonomy" id="1682393"/>
    <lineage>
        <taxon>Eukaryota</taxon>
        <taxon>Fungi</taxon>
        <taxon>Dikarya</taxon>
        <taxon>Ascomycota</taxon>
        <taxon>Pezizomycotina</taxon>
        <taxon>Sordariomycetes</taxon>
        <taxon>Xylariomycetidae</taxon>
        <taxon>Xylariales</taxon>
        <taxon>Microdochiaceae</taxon>
        <taxon>Microdochium</taxon>
    </lineage>
</organism>
<feature type="compositionally biased region" description="Polar residues" evidence="9">
    <location>
        <begin position="320"/>
        <end position="339"/>
    </location>
</feature>
<feature type="compositionally biased region" description="Basic and acidic residues" evidence="9">
    <location>
        <begin position="269"/>
        <end position="293"/>
    </location>
</feature>
<dbReference type="GeneID" id="70180285"/>
<dbReference type="CDD" id="cd07470">
    <property type="entry name" value="CYTH-like_mRNA_RTPase"/>
    <property type="match status" value="1"/>
</dbReference>
<comment type="similarity">
    <text evidence="3 8">Belongs to the fungal TPase family.</text>
</comment>
<dbReference type="GO" id="GO:0004651">
    <property type="term" value="F:polynucleotide 5'-phosphatase activity"/>
    <property type="evidence" value="ECO:0007669"/>
    <property type="project" value="UniProtKB-UniRule"/>
</dbReference>
<evidence type="ECO:0000256" key="2">
    <source>
        <dbReference type="ARBA" id="ARBA00004123"/>
    </source>
</evidence>
<dbReference type="InterPro" id="IPR040343">
    <property type="entry name" value="Cet1/Ctl1"/>
</dbReference>
<dbReference type="Proteomes" id="UP000756346">
    <property type="component" value="Unassembled WGS sequence"/>
</dbReference>